<keyword evidence="7 8" id="KW-0472">Membrane</keyword>
<sequence>MQIEKKNLLTPNEVTFLLIGIMLDVTAASLPNNVVETAKQDGWISVIIGAIYPLYVALLAIYVSGKFPKENILLLSKRYIGKTFGTILNFLFLLSFFSYFPPLISTIGIITRTEVMPNLTPLKIYVILFFIGAYAASKGIKVLGRIGSITFCMALGIIIPTISILKQGSYLNISPVFGSGIVNILKGSLDCVYDYSLMELIFLIYPFINDSSKIKAATLKAVGITAIIYTWITFITIYYMGKDIIPKTIWSFLTVTVGVKIEIINNFTYIFIFFWIIIAIKSAAIFNYVCVFILNDIKKIKSKRIIYVVIAVSVIIIAKTYYGDKVSLNEITKYTSPISTIYNLIYITLITILIWIKKGGAK</sequence>
<evidence type="ECO:0000256" key="8">
    <source>
        <dbReference type="SAM" id="Phobius"/>
    </source>
</evidence>
<accession>A0A401USI0</accession>
<gene>
    <name evidence="9" type="primary">gerAB3_2</name>
    <name evidence="9" type="ORF">Ctaglu_40840</name>
</gene>
<feature type="transmembrane region" description="Helical" evidence="8">
    <location>
        <begin position="12"/>
        <end position="30"/>
    </location>
</feature>
<keyword evidence="4" id="KW-0309">Germination</keyword>
<dbReference type="PANTHER" id="PTHR34975">
    <property type="entry name" value="SPORE GERMINATION PROTEIN A2"/>
    <property type="match status" value="1"/>
</dbReference>
<reference evidence="9 10" key="1">
    <citation type="submission" date="2018-11" db="EMBL/GenBank/DDBJ databases">
        <title>Genome sequencing and assembly of Clostridium tagluense strain A121.</title>
        <authorList>
            <person name="Murakami T."/>
            <person name="Segawa T."/>
            <person name="Shcherbakova V.A."/>
            <person name="Mori H."/>
            <person name="Yoshimura Y."/>
        </authorList>
    </citation>
    <scope>NUCLEOTIDE SEQUENCE [LARGE SCALE GENOMIC DNA]</scope>
    <source>
        <strain evidence="9 10">A121</strain>
    </source>
</reference>
<feature type="transmembrane region" description="Helical" evidence="8">
    <location>
        <begin position="305"/>
        <end position="322"/>
    </location>
</feature>
<feature type="transmembrane region" description="Helical" evidence="8">
    <location>
        <begin position="42"/>
        <end position="63"/>
    </location>
</feature>
<feature type="transmembrane region" description="Helical" evidence="8">
    <location>
        <begin position="221"/>
        <end position="241"/>
    </location>
</feature>
<dbReference type="PANTHER" id="PTHR34975:SF2">
    <property type="entry name" value="SPORE GERMINATION PROTEIN A2"/>
    <property type="match status" value="1"/>
</dbReference>
<evidence type="ECO:0000313" key="9">
    <source>
        <dbReference type="EMBL" id="GCD12461.1"/>
    </source>
</evidence>
<dbReference type="EMBL" id="BHYK01000034">
    <property type="protein sequence ID" value="GCD12461.1"/>
    <property type="molecule type" value="Genomic_DNA"/>
</dbReference>
<protein>
    <submittedName>
        <fullName evidence="9">Germination protein</fullName>
    </submittedName>
</protein>
<dbReference type="InterPro" id="IPR004761">
    <property type="entry name" value="Spore_GerAB"/>
</dbReference>
<evidence type="ECO:0000313" key="10">
    <source>
        <dbReference type="Proteomes" id="UP000287872"/>
    </source>
</evidence>
<evidence type="ECO:0000256" key="5">
    <source>
        <dbReference type="ARBA" id="ARBA00022692"/>
    </source>
</evidence>
<name>A0A401USI0_9CLOT</name>
<comment type="caution">
    <text evidence="9">The sequence shown here is derived from an EMBL/GenBank/DDBJ whole genome shotgun (WGS) entry which is preliminary data.</text>
</comment>
<feature type="transmembrane region" description="Helical" evidence="8">
    <location>
        <begin position="269"/>
        <end position="293"/>
    </location>
</feature>
<proteinExistence type="inferred from homology"/>
<keyword evidence="10" id="KW-1185">Reference proteome</keyword>
<keyword evidence="6 8" id="KW-1133">Transmembrane helix</keyword>
<feature type="transmembrane region" description="Helical" evidence="8">
    <location>
        <begin position="122"/>
        <end position="140"/>
    </location>
</feature>
<dbReference type="GO" id="GO:0009847">
    <property type="term" value="P:spore germination"/>
    <property type="evidence" value="ECO:0007669"/>
    <property type="project" value="InterPro"/>
</dbReference>
<dbReference type="GO" id="GO:0016020">
    <property type="term" value="C:membrane"/>
    <property type="evidence" value="ECO:0007669"/>
    <property type="project" value="UniProtKB-SubCell"/>
</dbReference>
<comment type="subcellular location">
    <subcellularLocation>
        <location evidence="1">Membrane</location>
        <topology evidence="1">Multi-pass membrane protein</topology>
    </subcellularLocation>
</comment>
<feature type="transmembrane region" description="Helical" evidence="8">
    <location>
        <begin position="147"/>
        <end position="165"/>
    </location>
</feature>
<keyword evidence="5 8" id="KW-0812">Transmembrane</keyword>
<dbReference type="RefSeq" id="WP_125005184.1">
    <property type="nucleotide sequence ID" value="NZ_BHYK01000034.1"/>
</dbReference>
<feature type="transmembrane region" description="Helical" evidence="8">
    <location>
        <begin position="84"/>
        <end position="110"/>
    </location>
</feature>
<evidence type="ECO:0000256" key="4">
    <source>
        <dbReference type="ARBA" id="ARBA00022544"/>
    </source>
</evidence>
<evidence type="ECO:0000256" key="6">
    <source>
        <dbReference type="ARBA" id="ARBA00022989"/>
    </source>
</evidence>
<dbReference type="AlphaFoldDB" id="A0A401USI0"/>
<dbReference type="NCBIfam" id="TIGR00912">
    <property type="entry name" value="2A0309"/>
    <property type="match status" value="1"/>
</dbReference>
<keyword evidence="3" id="KW-0813">Transport</keyword>
<evidence type="ECO:0000256" key="3">
    <source>
        <dbReference type="ARBA" id="ARBA00022448"/>
    </source>
</evidence>
<evidence type="ECO:0000256" key="1">
    <source>
        <dbReference type="ARBA" id="ARBA00004141"/>
    </source>
</evidence>
<comment type="similarity">
    <text evidence="2">Belongs to the amino acid-polyamine-organocation (APC) superfamily. Spore germination protein (SGP) (TC 2.A.3.9) family.</text>
</comment>
<dbReference type="OrthoDB" id="1931502at2"/>
<dbReference type="Proteomes" id="UP000287872">
    <property type="component" value="Unassembled WGS sequence"/>
</dbReference>
<evidence type="ECO:0000256" key="2">
    <source>
        <dbReference type="ARBA" id="ARBA00007998"/>
    </source>
</evidence>
<feature type="transmembrane region" description="Helical" evidence="8">
    <location>
        <begin position="334"/>
        <end position="356"/>
    </location>
</feature>
<organism evidence="9 10">
    <name type="scientific">Clostridium tagluense</name>
    <dbReference type="NCBI Taxonomy" id="360422"/>
    <lineage>
        <taxon>Bacteria</taxon>
        <taxon>Bacillati</taxon>
        <taxon>Bacillota</taxon>
        <taxon>Clostridia</taxon>
        <taxon>Eubacteriales</taxon>
        <taxon>Clostridiaceae</taxon>
        <taxon>Clostridium</taxon>
    </lineage>
</organism>
<evidence type="ECO:0000256" key="7">
    <source>
        <dbReference type="ARBA" id="ARBA00023136"/>
    </source>
</evidence>
<dbReference type="Pfam" id="PF03845">
    <property type="entry name" value="Spore_permease"/>
    <property type="match status" value="1"/>
</dbReference>
<feature type="transmembrane region" description="Helical" evidence="8">
    <location>
        <begin position="192"/>
        <end position="209"/>
    </location>
</feature>